<dbReference type="AlphaFoldDB" id="A0A0C9VW59"/>
<dbReference type="HOGENOM" id="CLU_180939_0_0_1"/>
<proteinExistence type="predicted"/>
<dbReference type="Proteomes" id="UP000054279">
    <property type="component" value="Unassembled WGS sequence"/>
</dbReference>
<sequence length="101" mass="11400">MAEEHSSGSYKIEPLEAHNWLPWKKCMQAILSDLGLEKHIAKDARPPKLWLEGNRKAQTRIILGFSDLEMVNISGTITASEMWQQLSTVKEARGRLGILVT</sequence>
<evidence type="ECO:0008006" key="3">
    <source>
        <dbReference type="Google" id="ProtNLM"/>
    </source>
</evidence>
<feature type="non-terminal residue" evidence="1">
    <location>
        <position position="101"/>
    </location>
</feature>
<evidence type="ECO:0000313" key="1">
    <source>
        <dbReference type="EMBL" id="KIJ47997.1"/>
    </source>
</evidence>
<accession>A0A0C9VW59</accession>
<gene>
    <name evidence="1" type="ORF">M422DRAFT_84678</name>
</gene>
<dbReference type="OrthoDB" id="2847449at2759"/>
<protein>
    <recommendedName>
        <fullName evidence="3">Retrotransposon Copia-like N-terminal domain-containing protein</fullName>
    </recommendedName>
</protein>
<evidence type="ECO:0000313" key="2">
    <source>
        <dbReference type="Proteomes" id="UP000054279"/>
    </source>
</evidence>
<keyword evidence="2" id="KW-1185">Reference proteome</keyword>
<dbReference type="EMBL" id="KN837099">
    <property type="protein sequence ID" value="KIJ47997.1"/>
    <property type="molecule type" value="Genomic_DNA"/>
</dbReference>
<name>A0A0C9VW59_SPHS4</name>
<reference evidence="1 2" key="1">
    <citation type="submission" date="2014-06" db="EMBL/GenBank/DDBJ databases">
        <title>Evolutionary Origins and Diversification of the Mycorrhizal Mutualists.</title>
        <authorList>
            <consortium name="DOE Joint Genome Institute"/>
            <consortium name="Mycorrhizal Genomics Consortium"/>
            <person name="Kohler A."/>
            <person name="Kuo A."/>
            <person name="Nagy L.G."/>
            <person name="Floudas D."/>
            <person name="Copeland A."/>
            <person name="Barry K.W."/>
            <person name="Cichocki N."/>
            <person name="Veneault-Fourrey C."/>
            <person name="LaButti K."/>
            <person name="Lindquist E.A."/>
            <person name="Lipzen A."/>
            <person name="Lundell T."/>
            <person name="Morin E."/>
            <person name="Murat C."/>
            <person name="Riley R."/>
            <person name="Ohm R."/>
            <person name="Sun H."/>
            <person name="Tunlid A."/>
            <person name="Henrissat B."/>
            <person name="Grigoriev I.V."/>
            <person name="Hibbett D.S."/>
            <person name="Martin F."/>
        </authorList>
    </citation>
    <scope>NUCLEOTIDE SEQUENCE [LARGE SCALE GENOMIC DNA]</scope>
    <source>
        <strain evidence="1 2">SS14</strain>
    </source>
</reference>
<organism evidence="1 2">
    <name type="scientific">Sphaerobolus stellatus (strain SS14)</name>
    <dbReference type="NCBI Taxonomy" id="990650"/>
    <lineage>
        <taxon>Eukaryota</taxon>
        <taxon>Fungi</taxon>
        <taxon>Dikarya</taxon>
        <taxon>Basidiomycota</taxon>
        <taxon>Agaricomycotina</taxon>
        <taxon>Agaricomycetes</taxon>
        <taxon>Phallomycetidae</taxon>
        <taxon>Geastrales</taxon>
        <taxon>Sphaerobolaceae</taxon>
        <taxon>Sphaerobolus</taxon>
    </lineage>
</organism>